<evidence type="ECO:0000313" key="2">
    <source>
        <dbReference type="Proteomes" id="UP000595140"/>
    </source>
</evidence>
<reference evidence="1 2" key="1">
    <citation type="submission" date="2018-04" db="EMBL/GenBank/DDBJ databases">
        <authorList>
            <person name="Vogel A."/>
        </authorList>
    </citation>
    <scope>NUCLEOTIDE SEQUENCE [LARGE SCALE GENOMIC DNA]</scope>
</reference>
<keyword evidence="2" id="KW-1185">Reference proteome</keyword>
<gene>
    <name evidence="1" type="ORF">CCAM_LOCUS27669</name>
</gene>
<sequence>MRKIGLCELYGHAKHAATRNMVAGSSLNPCGLIALDKSNAAVFTVIYLRSAGSETRAQTSRGFVKKFCSSTSNVSRCSSIAIDQPSNIRALRW</sequence>
<dbReference type="AlphaFoldDB" id="A0A484MAF6"/>
<proteinExistence type="predicted"/>
<dbReference type="Proteomes" id="UP000595140">
    <property type="component" value="Unassembled WGS sequence"/>
</dbReference>
<dbReference type="EMBL" id="OOIL02003033">
    <property type="protein sequence ID" value="VFQ85893.1"/>
    <property type="molecule type" value="Genomic_DNA"/>
</dbReference>
<protein>
    <submittedName>
        <fullName evidence="1">Uncharacterized protein</fullName>
    </submittedName>
</protein>
<organism evidence="1 2">
    <name type="scientific">Cuscuta campestris</name>
    <dbReference type="NCBI Taxonomy" id="132261"/>
    <lineage>
        <taxon>Eukaryota</taxon>
        <taxon>Viridiplantae</taxon>
        <taxon>Streptophyta</taxon>
        <taxon>Embryophyta</taxon>
        <taxon>Tracheophyta</taxon>
        <taxon>Spermatophyta</taxon>
        <taxon>Magnoliopsida</taxon>
        <taxon>eudicotyledons</taxon>
        <taxon>Gunneridae</taxon>
        <taxon>Pentapetalae</taxon>
        <taxon>asterids</taxon>
        <taxon>lamiids</taxon>
        <taxon>Solanales</taxon>
        <taxon>Convolvulaceae</taxon>
        <taxon>Cuscuteae</taxon>
        <taxon>Cuscuta</taxon>
        <taxon>Cuscuta subgen. Grammica</taxon>
        <taxon>Cuscuta sect. Cleistogrammica</taxon>
    </lineage>
</organism>
<name>A0A484MAF6_9ASTE</name>
<evidence type="ECO:0000313" key="1">
    <source>
        <dbReference type="EMBL" id="VFQ85893.1"/>
    </source>
</evidence>
<accession>A0A484MAF6</accession>